<gene>
    <name evidence="2" type="ORF">AB675_1753</name>
</gene>
<dbReference type="InterPro" id="IPR014710">
    <property type="entry name" value="RmlC-like_jellyroll"/>
</dbReference>
<dbReference type="OrthoDB" id="6614653at2759"/>
<reference evidence="2 3" key="1">
    <citation type="submission" date="2015-06" db="EMBL/GenBank/DDBJ databases">
        <title>Draft genome of the ant-associated black yeast Phialophora attae CBS 131958.</title>
        <authorList>
            <person name="Moreno L.F."/>
            <person name="Stielow B.J."/>
            <person name="de Hoog S."/>
            <person name="Vicente V.A."/>
            <person name="Weiss V.A."/>
            <person name="de Vries M."/>
            <person name="Cruz L.M."/>
            <person name="Souza E.M."/>
        </authorList>
    </citation>
    <scope>NUCLEOTIDE SEQUENCE [LARGE SCALE GENOMIC DNA]</scope>
    <source>
        <strain evidence="2 3">CBS 131958</strain>
    </source>
</reference>
<dbReference type="PANTHER" id="PTHR33387:SF3">
    <property type="entry name" value="DUF985 DOMAIN-CONTAINING PROTEIN"/>
    <property type="match status" value="1"/>
</dbReference>
<proteinExistence type="predicted"/>
<dbReference type="VEuPathDB" id="FungiDB:AB675_1753"/>
<sequence length="205" mass="22471">MPPTADEIIKLLSLDPHPEGGFFRETFHDEPILPTSPLDTISGTLSSNAPTALHNRAASTLIYYLLPYPHFSSLHRIDAAEGWHYYTGTIALEVVELDPPILSAEGSVTGSATGKSAQPLRVTRLGVDFASGERPQYVVQKGKWFGARLPKEAKEGDWVLVGCSVAPGFVFEGGFEMGRRDVLEREFQGVGNEEVANVIREMCRE</sequence>
<dbReference type="Gene3D" id="2.60.120.10">
    <property type="entry name" value="Jelly Rolls"/>
    <property type="match status" value="1"/>
</dbReference>
<dbReference type="InterPro" id="IPR009327">
    <property type="entry name" value="Cupin_DUF985"/>
</dbReference>
<evidence type="ECO:0000313" key="3">
    <source>
        <dbReference type="Proteomes" id="UP000038010"/>
    </source>
</evidence>
<keyword evidence="3" id="KW-1185">Reference proteome</keyword>
<accession>A0A0N0NQ00</accession>
<comment type="caution">
    <text evidence="2">The sequence shown here is derived from an EMBL/GenBank/DDBJ whole genome shotgun (WGS) entry which is preliminary data.</text>
</comment>
<dbReference type="AlphaFoldDB" id="A0A0N0NQ00"/>
<feature type="domain" description="DUF985" evidence="1">
    <location>
        <begin position="7"/>
        <end position="173"/>
    </location>
</feature>
<organism evidence="2 3">
    <name type="scientific">Cyphellophora attinorum</name>
    <dbReference type="NCBI Taxonomy" id="1664694"/>
    <lineage>
        <taxon>Eukaryota</taxon>
        <taxon>Fungi</taxon>
        <taxon>Dikarya</taxon>
        <taxon>Ascomycota</taxon>
        <taxon>Pezizomycotina</taxon>
        <taxon>Eurotiomycetes</taxon>
        <taxon>Chaetothyriomycetidae</taxon>
        <taxon>Chaetothyriales</taxon>
        <taxon>Cyphellophoraceae</taxon>
        <taxon>Cyphellophora</taxon>
    </lineage>
</organism>
<dbReference type="SUPFAM" id="SSF51182">
    <property type="entry name" value="RmlC-like cupins"/>
    <property type="match status" value="1"/>
</dbReference>
<evidence type="ECO:0000313" key="2">
    <source>
        <dbReference type="EMBL" id="KPI43109.1"/>
    </source>
</evidence>
<dbReference type="PANTHER" id="PTHR33387">
    <property type="entry name" value="RMLC-LIKE JELLY ROLL FOLD PROTEIN"/>
    <property type="match status" value="1"/>
</dbReference>
<dbReference type="GeneID" id="28733547"/>
<dbReference type="Proteomes" id="UP000038010">
    <property type="component" value="Unassembled WGS sequence"/>
</dbReference>
<dbReference type="RefSeq" id="XP_018003072.1">
    <property type="nucleotide sequence ID" value="XM_018141667.1"/>
</dbReference>
<dbReference type="InterPro" id="IPR039935">
    <property type="entry name" value="YML079W-like"/>
</dbReference>
<dbReference type="EMBL" id="LFJN01000006">
    <property type="protein sequence ID" value="KPI43109.1"/>
    <property type="molecule type" value="Genomic_DNA"/>
</dbReference>
<protein>
    <recommendedName>
        <fullName evidence="1">DUF985 domain-containing protein</fullName>
    </recommendedName>
</protein>
<name>A0A0N0NQ00_9EURO</name>
<dbReference type="InterPro" id="IPR011051">
    <property type="entry name" value="RmlC_Cupin_sf"/>
</dbReference>
<dbReference type="CDD" id="cd06121">
    <property type="entry name" value="cupin_YML079wp"/>
    <property type="match status" value="1"/>
</dbReference>
<evidence type="ECO:0000259" key="1">
    <source>
        <dbReference type="Pfam" id="PF06172"/>
    </source>
</evidence>
<dbReference type="Pfam" id="PF06172">
    <property type="entry name" value="Cupin_5"/>
    <property type="match status" value="1"/>
</dbReference>